<proteinExistence type="predicted"/>
<reference evidence="1 2" key="1">
    <citation type="submission" date="2021-06" db="EMBL/GenBank/DDBJ databases">
        <title>Halomicroarcula sp. a new haloarchaeum isolated from saline soil.</title>
        <authorList>
            <person name="Duran-Viseras A."/>
            <person name="Sanchez-Porro C."/>
            <person name="Ventosa A."/>
        </authorList>
    </citation>
    <scope>NUCLEOTIDE SEQUENCE [LARGE SCALE GENOMIC DNA]</scope>
    <source>
        <strain evidence="1 2">F27</strain>
    </source>
</reference>
<name>A0AAW4PF38_9EURY</name>
<keyword evidence="2" id="KW-1185">Reference proteome</keyword>
<protein>
    <submittedName>
        <fullName evidence="1">Halocarboxylic acid dehydrogenase DehI family protein</fullName>
    </submittedName>
</protein>
<dbReference type="InterPro" id="IPR019714">
    <property type="entry name" value="2-haloacid_dehalogenase_DehI"/>
</dbReference>
<comment type="caution">
    <text evidence="1">The sequence shown here is derived from an EMBL/GenBank/DDBJ whole genome shotgun (WGS) entry which is preliminary data.</text>
</comment>
<dbReference type="RefSeq" id="WP_220580502.1">
    <property type="nucleotide sequence ID" value="NZ_RKLT01000004.1"/>
</dbReference>
<evidence type="ECO:0000313" key="1">
    <source>
        <dbReference type="EMBL" id="MBX0295887.1"/>
    </source>
</evidence>
<accession>A0AAW4PF38</accession>
<dbReference type="Pfam" id="PF10778">
    <property type="entry name" value="DehI"/>
    <property type="match status" value="1"/>
</dbReference>
<dbReference type="EMBL" id="RKLT01000004">
    <property type="protein sequence ID" value="MBX0295887.1"/>
    <property type="molecule type" value="Genomic_DNA"/>
</dbReference>
<sequence>MDTSEQLYEAEATGWKRGVYDDVQATFRAPVVNWIWRTTMANYPEFCRYLWSQVKPVFETRAFGRFSVRYRDAVLSAVESDVTIPAYRRTNLDVAPAEYTELRGQLATFDVVAPRLAVLFRVTNRALHGEPVGADPGTDCATTAPFPDWLDADRGRTPSMVPFDEFGEDAAETAAAFRRFHGFDDGLASIYRCLAQWPTLFDALWTDLGPVLESETFETACDRADERTDAFVDGLPYSPRLGPDALREYGFDDGLIGDVQALFREFDEGAVDDVLPGIHLWAASVDSVGERDW</sequence>
<organism evidence="1 2">
    <name type="scientific">Haloarcula nitratireducens</name>
    <dbReference type="NCBI Taxonomy" id="2487749"/>
    <lineage>
        <taxon>Archaea</taxon>
        <taxon>Methanobacteriati</taxon>
        <taxon>Methanobacteriota</taxon>
        <taxon>Stenosarchaea group</taxon>
        <taxon>Halobacteria</taxon>
        <taxon>Halobacteriales</taxon>
        <taxon>Haloarculaceae</taxon>
        <taxon>Haloarcula</taxon>
    </lineage>
</organism>
<dbReference type="GO" id="GO:0019120">
    <property type="term" value="F:hydrolase activity, acting on acid halide bonds, in C-halide compounds"/>
    <property type="evidence" value="ECO:0007669"/>
    <property type="project" value="InterPro"/>
</dbReference>
<gene>
    <name evidence="1" type="ORF">EGH23_13475</name>
</gene>
<dbReference type="Proteomes" id="UP001430455">
    <property type="component" value="Unassembled WGS sequence"/>
</dbReference>
<evidence type="ECO:0000313" key="2">
    <source>
        <dbReference type="Proteomes" id="UP001430455"/>
    </source>
</evidence>
<dbReference type="AlphaFoldDB" id="A0AAW4PF38"/>